<keyword evidence="2" id="KW-1185">Reference proteome</keyword>
<gene>
    <name evidence="1" type="ORF">FA15DRAFT_655500</name>
</gene>
<protein>
    <submittedName>
        <fullName evidence="1">Uncharacterized protein</fullName>
    </submittedName>
</protein>
<dbReference type="Proteomes" id="UP000307440">
    <property type="component" value="Unassembled WGS sequence"/>
</dbReference>
<sequence>MFNDATVIAFAGGHRSSKFSMSKIFSAPVAPRRNFICHQFKLTSGAQILRQQDTSVYFTSNVKVYEDVAGETKAFDLDEFVSSAVVAWDLCRAGPWKVDLALGTPDFGLLYNENFTLNTQPQISIAQDNFKYGTFKLALVKKPCKVVNARKSQMSRFD</sequence>
<accession>A0A5C3KYR5</accession>
<evidence type="ECO:0000313" key="2">
    <source>
        <dbReference type="Proteomes" id="UP000307440"/>
    </source>
</evidence>
<proteinExistence type="predicted"/>
<dbReference type="AlphaFoldDB" id="A0A5C3KYR5"/>
<reference evidence="1 2" key="1">
    <citation type="journal article" date="2019" name="Nat. Ecol. Evol.">
        <title>Megaphylogeny resolves global patterns of mushroom evolution.</title>
        <authorList>
            <person name="Varga T."/>
            <person name="Krizsan K."/>
            <person name="Foldi C."/>
            <person name="Dima B."/>
            <person name="Sanchez-Garcia M."/>
            <person name="Sanchez-Ramirez S."/>
            <person name="Szollosi G.J."/>
            <person name="Szarkandi J.G."/>
            <person name="Papp V."/>
            <person name="Albert L."/>
            <person name="Andreopoulos W."/>
            <person name="Angelini C."/>
            <person name="Antonin V."/>
            <person name="Barry K.W."/>
            <person name="Bougher N.L."/>
            <person name="Buchanan P."/>
            <person name="Buyck B."/>
            <person name="Bense V."/>
            <person name="Catcheside P."/>
            <person name="Chovatia M."/>
            <person name="Cooper J."/>
            <person name="Damon W."/>
            <person name="Desjardin D."/>
            <person name="Finy P."/>
            <person name="Geml J."/>
            <person name="Haridas S."/>
            <person name="Hughes K."/>
            <person name="Justo A."/>
            <person name="Karasinski D."/>
            <person name="Kautmanova I."/>
            <person name="Kiss B."/>
            <person name="Kocsube S."/>
            <person name="Kotiranta H."/>
            <person name="LaButti K.M."/>
            <person name="Lechner B.E."/>
            <person name="Liimatainen K."/>
            <person name="Lipzen A."/>
            <person name="Lukacs Z."/>
            <person name="Mihaltcheva S."/>
            <person name="Morgado L.N."/>
            <person name="Niskanen T."/>
            <person name="Noordeloos M.E."/>
            <person name="Ohm R.A."/>
            <person name="Ortiz-Santana B."/>
            <person name="Ovrebo C."/>
            <person name="Racz N."/>
            <person name="Riley R."/>
            <person name="Savchenko A."/>
            <person name="Shiryaev A."/>
            <person name="Soop K."/>
            <person name="Spirin V."/>
            <person name="Szebenyi C."/>
            <person name="Tomsovsky M."/>
            <person name="Tulloss R.E."/>
            <person name="Uehling J."/>
            <person name="Grigoriev I.V."/>
            <person name="Vagvolgyi C."/>
            <person name="Papp T."/>
            <person name="Martin F.M."/>
            <person name="Miettinen O."/>
            <person name="Hibbett D.S."/>
            <person name="Nagy L.G."/>
        </authorList>
    </citation>
    <scope>NUCLEOTIDE SEQUENCE [LARGE SCALE GENOMIC DNA]</scope>
    <source>
        <strain evidence="1 2">CBS 121175</strain>
    </source>
</reference>
<evidence type="ECO:0000313" key="1">
    <source>
        <dbReference type="EMBL" id="TFK24973.1"/>
    </source>
</evidence>
<name>A0A5C3KYR5_COPMA</name>
<dbReference type="EMBL" id="ML210192">
    <property type="protein sequence ID" value="TFK24973.1"/>
    <property type="molecule type" value="Genomic_DNA"/>
</dbReference>
<organism evidence="1 2">
    <name type="scientific">Coprinopsis marcescibilis</name>
    <name type="common">Agaric fungus</name>
    <name type="synonym">Psathyrella marcescibilis</name>
    <dbReference type="NCBI Taxonomy" id="230819"/>
    <lineage>
        <taxon>Eukaryota</taxon>
        <taxon>Fungi</taxon>
        <taxon>Dikarya</taxon>
        <taxon>Basidiomycota</taxon>
        <taxon>Agaricomycotina</taxon>
        <taxon>Agaricomycetes</taxon>
        <taxon>Agaricomycetidae</taxon>
        <taxon>Agaricales</taxon>
        <taxon>Agaricineae</taxon>
        <taxon>Psathyrellaceae</taxon>
        <taxon>Coprinopsis</taxon>
    </lineage>
</organism>